<dbReference type="eggNOG" id="COG1672">
    <property type="taxonomic scope" value="Bacteria"/>
</dbReference>
<sequence length="453" mass="52977">MNTWINSDFEKTVLQTPSDRRTGGNLDHAHNPHHCPPEEQQIYQHLLHLVRLESPGQMIERFRCLFVEGLGYPEPQIPLLLDKITASKKAVLEFKFFLNRCCHILINRWHMQPQMHHAISELINLFVSAPIKSRSASLRYREIRRLRELVKLFTESDQYRILLRFTQVVNQPGWLGSDQGNLPLITLIRRYPYLHEHYLISEDSTSEQQQTVRQIQAQVQKKFEIDLSQYVIYKVRCHQIIQKASVADANRILRPVNNPTLLSDRELFSTLKQFAGKVEGDYTYNDLAQNFLRYSSQVPSFRAFKDDLYQYLTSSIDGEYGKRQFNKRLYAQLQNTLPQANSQKLDDFLVVRTCSQLLNFLVVNSQLSPQHFTFVDLITNQGTMLTIGLLLKIVLICRKVKPHLEKRLAILFNHYESSTTNCIQWLVKALEQLNIALSIHFGNLDVSYFKQMR</sequence>
<dbReference type="EMBL" id="CP003642">
    <property type="protein sequence ID" value="AFZ25895.1"/>
    <property type="molecule type" value="Genomic_DNA"/>
</dbReference>
<dbReference type="Proteomes" id="UP000010475">
    <property type="component" value="Chromosome"/>
</dbReference>
<keyword evidence="2" id="KW-1185">Reference proteome</keyword>
<organism evidence="1 2">
    <name type="scientific">Cylindrospermum stagnale PCC 7417</name>
    <dbReference type="NCBI Taxonomy" id="56107"/>
    <lineage>
        <taxon>Bacteria</taxon>
        <taxon>Bacillati</taxon>
        <taxon>Cyanobacteriota</taxon>
        <taxon>Cyanophyceae</taxon>
        <taxon>Nostocales</taxon>
        <taxon>Nostocaceae</taxon>
        <taxon>Cylindrospermum</taxon>
    </lineage>
</organism>
<protein>
    <submittedName>
        <fullName evidence="1">Uncharacterized protein</fullName>
    </submittedName>
</protein>
<dbReference type="PATRIC" id="fig|56107.3.peg.4154"/>
<dbReference type="STRING" id="56107.Cylst_3776"/>
<proteinExistence type="predicted"/>
<evidence type="ECO:0000313" key="1">
    <source>
        <dbReference type="EMBL" id="AFZ25895.1"/>
    </source>
</evidence>
<dbReference type="KEGG" id="csg:Cylst_3776"/>
<dbReference type="OrthoDB" id="580965at2"/>
<dbReference type="RefSeq" id="WP_015209140.1">
    <property type="nucleotide sequence ID" value="NC_019757.1"/>
</dbReference>
<accession>K9WZV3</accession>
<dbReference type="AlphaFoldDB" id="K9WZV3"/>
<name>K9WZV3_9NOST</name>
<reference evidence="1 2" key="1">
    <citation type="submission" date="2012-06" db="EMBL/GenBank/DDBJ databases">
        <title>Finished chromosome of genome of Cylindrospermum stagnale PCC 7417.</title>
        <authorList>
            <consortium name="US DOE Joint Genome Institute"/>
            <person name="Gugger M."/>
            <person name="Coursin T."/>
            <person name="Rippka R."/>
            <person name="Tandeau De Marsac N."/>
            <person name="Huntemann M."/>
            <person name="Wei C.-L."/>
            <person name="Han J."/>
            <person name="Detter J.C."/>
            <person name="Han C."/>
            <person name="Tapia R."/>
            <person name="Chen A."/>
            <person name="Kyrpides N."/>
            <person name="Mavromatis K."/>
            <person name="Markowitz V."/>
            <person name="Szeto E."/>
            <person name="Ivanova N."/>
            <person name="Pagani I."/>
            <person name="Pati A."/>
            <person name="Goodwin L."/>
            <person name="Nordberg H.P."/>
            <person name="Cantor M.N."/>
            <person name="Hua S.X."/>
            <person name="Woyke T."/>
            <person name="Kerfeld C.A."/>
        </authorList>
    </citation>
    <scope>NUCLEOTIDE SEQUENCE [LARGE SCALE GENOMIC DNA]</scope>
    <source>
        <strain evidence="1 2">PCC 7417</strain>
    </source>
</reference>
<evidence type="ECO:0000313" key="2">
    <source>
        <dbReference type="Proteomes" id="UP000010475"/>
    </source>
</evidence>
<dbReference type="HOGENOM" id="CLU_629843_0_0_3"/>
<gene>
    <name evidence="1" type="ORF">Cylst_3776</name>
</gene>